<proteinExistence type="predicted"/>
<gene>
    <name evidence="2" type="ORF">GCM10009759_45450</name>
</gene>
<dbReference type="SUPFAM" id="SSF51658">
    <property type="entry name" value="Xylose isomerase-like"/>
    <property type="match status" value="1"/>
</dbReference>
<sequence length="289" mass="31583">MNSANGTWSLPFSTGVAVQRYLTAEEGLAAAREERCSHWYVDASLMEDMPHNWSQDRSRRLVETAAEQGLSPILHGNFRAPLASEIPEVRAASLDYVRQEIDLAARIRAEALVIHGGAFVEPRPTKAHRDAALERFVSLLAVVEREAAEQGVEVWLENLSYYPKFRPFSYVFTREADFATVLDAIPQIKFVLDVGHANVNQSLALPAFEAFAPSIAALSLSDNGGNQDAHLALGDGTLSVRELTDAIRAKDWSGVIAFETRNASVEAGLDYLRAMWEAADADLVAATGA</sequence>
<accession>A0ABN2X926</accession>
<dbReference type="Gene3D" id="3.20.20.150">
    <property type="entry name" value="Divalent-metal-dependent TIM barrel enzymes"/>
    <property type="match status" value="1"/>
</dbReference>
<evidence type="ECO:0000259" key="1">
    <source>
        <dbReference type="Pfam" id="PF01261"/>
    </source>
</evidence>
<name>A0ABN2X926_9ACTN</name>
<keyword evidence="2" id="KW-0413">Isomerase</keyword>
<dbReference type="InterPro" id="IPR050312">
    <property type="entry name" value="IolE/XylAMocC-like"/>
</dbReference>
<dbReference type="PANTHER" id="PTHR12110">
    <property type="entry name" value="HYDROXYPYRUVATE ISOMERASE"/>
    <property type="match status" value="1"/>
</dbReference>
<dbReference type="InterPro" id="IPR013022">
    <property type="entry name" value="Xyl_isomerase-like_TIM-brl"/>
</dbReference>
<keyword evidence="3" id="KW-1185">Reference proteome</keyword>
<dbReference type="Proteomes" id="UP001500897">
    <property type="component" value="Unassembled WGS sequence"/>
</dbReference>
<evidence type="ECO:0000313" key="2">
    <source>
        <dbReference type="EMBL" id="GAA2106847.1"/>
    </source>
</evidence>
<dbReference type="GO" id="GO:0016853">
    <property type="term" value="F:isomerase activity"/>
    <property type="evidence" value="ECO:0007669"/>
    <property type="project" value="UniProtKB-KW"/>
</dbReference>
<dbReference type="InterPro" id="IPR036237">
    <property type="entry name" value="Xyl_isomerase-like_sf"/>
</dbReference>
<dbReference type="PANTHER" id="PTHR12110:SF21">
    <property type="entry name" value="XYLOSE ISOMERASE-LIKE TIM BARREL DOMAIN-CONTAINING PROTEIN"/>
    <property type="match status" value="1"/>
</dbReference>
<reference evidence="2 3" key="1">
    <citation type="journal article" date="2019" name="Int. J. Syst. Evol. Microbiol.">
        <title>The Global Catalogue of Microorganisms (GCM) 10K type strain sequencing project: providing services to taxonomists for standard genome sequencing and annotation.</title>
        <authorList>
            <consortium name="The Broad Institute Genomics Platform"/>
            <consortium name="The Broad Institute Genome Sequencing Center for Infectious Disease"/>
            <person name="Wu L."/>
            <person name="Ma J."/>
        </authorList>
    </citation>
    <scope>NUCLEOTIDE SEQUENCE [LARGE SCALE GENOMIC DNA]</scope>
    <source>
        <strain evidence="2 3">JCM 14559</strain>
    </source>
</reference>
<organism evidence="2 3">
    <name type="scientific">Kitasatospora saccharophila</name>
    <dbReference type="NCBI Taxonomy" id="407973"/>
    <lineage>
        <taxon>Bacteria</taxon>
        <taxon>Bacillati</taxon>
        <taxon>Actinomycetota</taxon>
        <taxon>Actinomycetes</taxon>
        <taxon>Kitasatosporales</taxon>
        <taxon>Streptomycetaceae</taxon>
        <taxon>Kitasatospora</taxon>
    </lineage>
</organism>
<dbReference type="EMBL" id="BAAANS010000031">
    <property type="protein sequence ID" value="GAA2106847.1"/>
    <property type="molecule type" value="Genomic_DNA"/>
</dbReference>
<evidence type="ECO:0000313" key="3">
    <source>
        <dbReference type="Proteomes" id="UP001500897"/>
    </source>
</evidence>
<dbReference type="RefSeq" id="WP_344554400.1">
    <property type="nucleotide sequence ID" value="NZ_BAAANS010000031.1"/>
</dbReference>
<dbReference type="Pfam" id="PF01261">
    <property type="entry name" value="AP_endonuc_2"/>
    <property type="match status" value="1"/>
</dbReference>
<protein>
    <submittedName>
        <fullName evidence="2">Sugar phosphate isomerase/epimerase</fullName>
    </submittedName>
</protein>
<feature type="domain" description="Xylose isomerase-like TIM barrel" evidence="1">
    <location>
        <begin position="49"/>
        <end position="274"/>
    </location>
</feature>
<comment type="caution">
    <text evidence="2">The sequence shown here is derived from an EMBL/GenBank/DDBJ whole genome shotgun (WGS) entry which is preliminary data.</text>
</comment>